<sequence length="395" mass="44976">MHFLMSSLTGLERWPVWAMLFCVCLSCSVILLQVKHKYALKSQNLKVSKGKPEPTAYAPVEPLPDFDWEQKEPLKLRPFKPKYNLTMSIEDSTVNELIEIDKNYKDRTELRKKIMAEHPETVLAAEDTVRPAVDEFYTWVVGTYLPTRFPRMFQISPAGNSQSLFLHSTATNENYPLNPAEEPLKTLRTLGGLVEDDLLFLLPSDDGDGYTLKGFVTCFPSGFNTAKKLNLKLRDIHKPVPHYKQKLEKSMDRYFDRIKVGKFIKRANVSYVVPMLITEQWTVTTSSQLFTATGNHLYEGEDIPQEEVDIEKRKAHERVGSSALRETDVTPFTADSSTSLSFKTYLYTLPEIKEDGLGETLAQAIDGLKQGNVPEFHFYKRAAVWGESAKAYLLS</sequence>
<comment type="caution">
    <text evidence="2">The sequence shown here is derived from an EMBL/GenBank/DDBJ whole genome shotgun (WGS) entry which is preliminary data.</text>
</comment>
<dbReference type="AlphaFoldDB" id="A0A3A2ZWV9"/>
<dbReference type="STRING" id="2070753.A0A3A2ZWV9"/>
<keyword evidence="1" id="KW-1133">Transmembrane helix</keyword>
<evidence type="ECO:0000256" key="1">
    <source>
        <dbReference type="SAM" id="Phobius"/>
    </source>
</evidence>
<name>A0A3A2ZWV9_9EURO</name>
<evidence type="ECO:0000313" key="3">
    <source>
        <dbReference type="Proteomes" id="UP000266188"/>
    </source>
</evidence>
<keyword evidence="1" id="KW-0812">Transmembrane</keyword>
<proteinExistence type="predicted"/>
<dbReference type="InterPro" id="IPR021848">
    <property type="entry name" value="HODM_asu-like"/>
</dbReference>
<keyword evidence="3" id="KW-1185">Reference proteome</keyword>
<accession>A0A3A2ZWV9</accession>
<evidence type="ECO:0000313" key="2">
    <source>
        <dbReference type="EMBL" id="RJE27649.1"/>
    </source>
</evidence>
<reference evidence="3" key="1">
    <citation type="submission" date="2017-02" db="EMBL/GenBank/DDBJ databases">
        <authorList>
            <person name="Tafer H."/>
            <person name="Lopandic K."/>
        </authorList>
    </citation>
    <scope>NUCLEOTIDE SEQUENCE [LARGE SCALE GENOMIC DNA]</scope>
    <source>
        <strain evidence="3">CBS 366.77</strain>
    </source>
</reference>
<dbReference type="Proteomes" id="UP000266188">
    <property type="component" value="Unassembled WGS sequence"/>
</dbReference>
<organism evidence="2 3">
    <name type="scientific">Aspergillus sclerotialis</name>
    <dbReference type="NCBI Taxonomy" id="2070753"/>
    <lineage>
        <taxon>Eukaryota</taxon>
        <taxon>Fungi</taxon>
        <taxon>Dikarya</taxon>
        <taxon>Ascomycota</taxon>
        <taxon>Pezizomycotina</taxon>
        <taxon>Eurotiomycetes</taxon>
        <taxon>Eurotiomycetidae</taxon>
        <taxon>Eurotiales</taxon>
        <taxon>Aspergillaceae</taxon>
        <taxon>Aspergillus</taxon>
        <taxon>Aspergillus subgen. Polypaecilum</taxon>
    </lineage>
</organism>
<keyword evidence="1" id="KW-0472">Membrane</keyword>
<gene>
    <name evidence="2" type="ORF">PHISCL_00074</name>
</gene>
<feature type="transmembrane region" description="Helical" evidence="1">
    <location>
        <begin position="14"/>
        <end position="34"/>
    </location>
</feature>
<dbReference type="OrthoDB" id="5043642at2759"/>
<dbReference type="EMBL" id="MVGC01000001">
    <property type="protein sequence ID" value="RJE27649.1"/>
    <property type="molecule type" value="Genomic_DNA"/>
</dbReference>
<dbReference type="Pfam" id="PF11927">
    <property type="entry name" value="HODM_asu-like"/>
    <property type="match status" value="1"/>
</dbReference>
<protein>
    <submittedName>
        <fullName evidence="2">Uncharacterized protein</fullName>
    </submittedName>
</protein>